<feature type="compositionally biased region" description="Low complexity" evidence="6">
    <location>
        <begin position="671"/>
        <end position="685"/>
    </location>
</feature>
<dbReference type="SUPFAM" id="SSF56112">
    <property type="entry name" value="Protein kinase-like (PK-like)"/>
    <property type="match status" value="1"/>
</dbReference>
<evidence type="ECO:0000256" key="5">
    <source>
        <dbReference type="ARBA" id="ARBA00022840"/>
    </source>
</evidence>
<dbReference type="Pfam" id="PF00069">
    <property type="entry name" value="Pkinase"/>
    <property type="match status" value="1"/>
</dbReference>
<dbReference type="AlphaFoldDB" id="A0A9P0ITY0"/>
<feature type="region of interest" description="Disordered" evidence="6">
    <location>
        <begin position="325"/>
        <end position="449"/>
    </location>
</feature>
<keyword evidence="1" id="KW-0723">Serine/threonine-protein kinase</keyword>
<feature type="compositionally biased region" description="Polar residues" evidence="6">
    <location>
        <begin position="686"/>
        <end position="702"/>
    </location>
</feature>
<feature type="compositionally biased region" description="Low complexity" evidence="6">
    <location>
        <begin position="403"/>
        <end position="420"/>
    </location>
</feature>
<feature type="compositionally biased region" description="Low complexity" evidence="6">
    <location>
        <begin position="1094"/>
        <end position="1109"/>
    </location>
</feature>
<dbReference type="Proteomes" id="UP001154329">
    <property type="component" value="Chromosome 1"/>
</dbReference>
<feature type="compositionally biased region" description="Polar residues" evidence="6">
    <location>
        <begin position="962"/>
        <end position="987"/>
    </location>
</feature>
<name>A0A9P0ITY0_APHGO</name>
<evidence type="ECO:0000256" key="2">
    <source>
        <dbReference type="ARBA" id="ARBA00022679"/>
    </source>
</evidence>
<keyword evidence="4" id="KW-0418">Kinase</keyword>
<feature type="compositionally biased region" description="Low complexity" evidence="6">
    <location>
        <begin position="476"/>
        <end position="494"/>
    </location>
</feature>
<feature type="domain" description="Protein kinase" evidence="7">
    <location>
        <begin position="37"/>
        <end position="288"/>
    </location>
</feature>
<feature type="region of interest" description="Disordered" evidence="6">
    <location>
        <begin position="960"/>
        <end position="987"/>
    </location>
</feature>
<dbReference type="InterPro" id="IPR000719">
    <property type="entry name" value="Prot_kinase_dom"/>
</dbReference>
<evidence type="ECO:0000313" key="8">
    <source>
        <dbReference type="EMBL" id="CAH1713932.1"/>
    </source>
</evidence>
<keyword evidence="5" id="KW-0067">ATP-binding</keyword>
<keyword evidence="3" id="KW-0547">Nucleotide-binding</keyword>
<feature type="region of interest" description="Disordered" evidence="6">
    <location>
        <begin position="1081"/>
        <end position="1111"/>
    </location>
</feature>
<dbReference type="PANTHER" id="PTHR24346">
    <property type="entry name" value="MAP/MICROTUBULE AFFINITY-REGULATING KINASE"/>
    <property type="match status" value="1"/>
</dbReference>
<dbReference type="GO" id="GO:0005737">
    <property type="term" value="C:cytoplasm"/>
    <property type="evidence" value="ECO:0007669"/>
    <property type="project" value="TreeGrafter"/>
</dbReference>
<gene>
    <name evidence="8" type="ORF">APHIGO_LOCUS2580</name>
</gene>
<reference evidence="8" key="1">
    <citation type="submission" date="2022-02" db="EMBL/GenBank/DDBJ databases">
        <authorList>
            <person name="King R."/>
        </authorList>
    </citation>
    <scope>NUCLEOTIDE SEQUENCE</scope>
</reference>
<evidence type="ECO:0000256" key="1">
    <source>
        <dbReference type="ARBA" id="ARBA00022527"/>
    </source>
</evidence>
<dbReference type="GO" id="GO:0005524">
    <property type="term" value="F:ATP binding"/>
    <property type="evidence" value="ECO:0007669"/>
    <property type="project" value="UniProtKB-KW"/>
</dbReference>
<feature type="region of interest" description="Disordered" evidence="6">
    <location>
        <begin position="729"/>
        <end position="787"/>
    </location>
</feature>
<dbReference type="PROSITE" id="PS00108">
    <property type="entry name" value="PROTEIN_KINASE_ST"/>
    <property type="match status" value="1"/>
</dbReference>
<dbReference type="Gene3D" id="1.10.510.10">
    <property type="entry name" value="Transferase(Phosphotransferase) domain 1"/>
    <property type="match status" value="1"/>
</dbReference>
<dbReference type="InterPro" id="IPR008271">
    <property type="entry name" value="Ser/Thr_kinase_AS"/>
</dbReference>
<dbReference type="SMART" id="SM00220">
    <property type="entry name" value="S_TKc"/>
    <property type="match status" value="1"/>
</dbReference>
<feature type="region of interest" description="Disordered" evidence="6">
    <location>
        <begin position="466"/>
        <end position="506"/>
    </location>
</feature>
<evidence type="ECO:0000256" key="6">
    <source>
        <dbReference type="SAM" id="MobiDB-lite"/>
    </source>
</evidence>
<sequence length="1156" mass="129076">MVVPENGTMCDNIMRGIEKNGGGIHLHNRKQKLKQKFDILKKLGEGSCGKVQLGICKETEQLVAIKTIRKRKIETEADLIRIRREIQIMSSVRHPNIIHIYEVFENREKIVLVMEYAAGGELYDYLSEKKVLTEEEARRIFRQVAIAIFYCHKHNICHRDLKLENILLDEQGNAKIADFGLSNVFNHKALLSTYCGSPLYASPEIVTGTPYHGPEVDCWSLGVLLYTLVYGTMPFDGSNFKRLVRQISQGEYYEPKKPSRASPLIGSMMTVNPNARADIHTICSHQWLNEGFSDENQCLRIAEEMASSTPVRLDLLLSLAPTPKEANNNLGIPPTQTNVENDVRSETGPVRSQSLGSISPSRATVVIPELPVEKKPKKLKKRDRSMSRSKKSSQSDTGENDLETSTSKESSKSIKNNSKNDLPQSPLQSTTNSESDVVKPVERARRRSSRVLEAVEKLDQIESMAKSNFDQKRRSSLGSGSSNSSKKSIESDGSTTRESTKEPQFSLESTVCLNKLAESALNNEPICGGAQSNKNDFKNLPDDLRKSLNAIRIIGDSISDSNTSTIVEPKRKTSRAEIKLAKPELPISSVINNSKLQDNDPIDANYKTEVKHFVQVPKPTRRITEVSFPVAGATPTAAAPLPPRPVLRQNSQLREHIIPIRFEVEDKPKSKSVQKVSSVTSPKTSCSNLSRQSTVDTDSNSSIVSLGEPIRKSPREVIIPIAVEGGGFVTPSNSALSRTNSNSDKGDDDNSTVGGQPRCFTLRSTRRQRPSIRNLQSTESISSDEEDDSFEILTAENLFSTLLSRVRDLTNRLSSDEGRTSDFPRSFFNHHRSIFDHQTPIRRLTETRSFNRSDSAPWRRSFVSTTQDRPSNTSTTELLRNADKTTNIQKPPVYKHILPRVQETTTNNEYLNYCDNIIATKLPKSSPPKQIIQQPSVYNMQSDPIKERQSRVDQILEKYRRQPSNSGSRQFSRSFSCNTSTETAPPTENNLLLQTTVIAGSDNKEENTKNSGHRSVSPYALFDRLDVTSATTTTTRQDCIKANADNSLLSKSYSMKSLSEYRTRPLGSTSLSVDQRSISKFNNSSINNDEDPPSSSSSSSTTTAATTSSKSLVPREDNNYYYHHGSPALLDWTVGNCSEETVSDRIKRRSYYVKLK</sequence>
<accession>A0A9P0ITY0</accession>
<feature type="compositionally biased region" description="Polar residues" evidence="6">
    <location>
        <begin position="421"/>
        <end position="435"/>
    </location>
</feature>
<keyword evidence="2" id="KW-0808">Transferase</keyword>
<feature type="region of interest" description="Disordered" evidence="6">
    <location>
        <begin position="669"/>
        <end position="702"/>
    </location>
</feature>
<dbReference type="FunFam" id="1.10.510.10:FF:000389">
    <property type="entry name" value="Uncharacterized protein, isoform E"/>
    <property type="match status" value="1"/>
</dbReference>
<dbReference type="GO" id="GO:0000226">
    <property type="term" value="P:microtubule cytoskeleton organization"/>
    <property type="evidence" value="ECO:0007669"/>
    <property type="project" value="TreeGrafter"/>
</dbReference>
<reference evidence="8" key="2">
    <citation type="submission" date="2022-10" db="EMBL/GenBank/DDBJ databases">
        <authorList>
            <consortium name="ENA_rothamsted_submissions"/>
            <consortium name="culmorum"/>
            <person name="King R."/>
        </authorList>
    </citation>
    <scope>NUCLEOTIDE SEQUENCE</scope>
</reference>
<evidence type="ECO:0000256" key="3">
    <source>
        <dbReference type="ARBA" id="ARBA00022741"/>
    </source>
</evidence>
<proteinExistence type="predicted"/>
<evidence type="ECO:0000259" key="7">
    <source>
        <dbReference type="PROSITE" id="PS50011"/>
    </source>
</evidence>
<feature type="compositionally biased region" description="Polar residues" evidence="6">
    <location>
        <begin position="730"/>
        <end position="739"/>
    </location>
</feature>
<organism evidence="8 9">
    <name type="scientific">Aphis gossypii</name>
    <name type="common">Cotton aphid</name>
    <dbReference type="NCBI Taxonomy" id="80765"/>
    <lineage>
        <taxon>Eukaryota</taxon>
        <taxon>Metazoa</taxon>
        <taxon>Ecdysozoa</taxon>
        <taxon>Arthropoda</taxon>
        <taxon>Hexapoda</taxon>
        <taxon>Insecta</taxon>
        <taxon>Pterygota</taxon>
        <taxon>Neoptera</taxon>
        <taxon>Paraneoptera</taxon>
        <taxon>Hemiptera</taxon>
        <taxon>Sternorrhyncha</taxon>
        <taxon>Aphidomorpha</taxon>
        <taxon>Aphidoidea</taxon>
        <taxon>Aphididae</taxon>
        <taxon>Aphidini</taxon>
        <taxon>Aphis</taxon>
        <taxon>Aphis</taxon>
    </lineage>
</organism>
<feature type="compositionally biased region" description="Basic residues" evidence="6">
    <location>
        <begin position="375"/>
        <end position="391"/>
    </location>
</feature>
<evidence type="ECO:0000313" key="9">
    <source>
        <dbReference type="Proteomes" id="UP001154329"/>
    </source>
</evidence>
<feature type="compositionally biased region" description="Polar residues" evidence="6">
    <location>
        <begin position="325"/>
        <end position="340"/>
    </location>
</feature>
<dbReference type="PROSITE" id="PS50011">
    <property type="entry name" value="PROTEIN_KINASE_DOM"/>
    <property type="match status" value="1"/>
</dbReference>
<dbReference type="GO" id="GO:0035556">
    <property type="term" value="P:intracellular signal transduction"/>
    <property type="evidence" value="ECO:0007669"/>
    <property type="project" value="TreeGrafter"/>
</dbReference>
<feature type="compositionally biased region" description="Polar residues" evidence="6">
    <location>
        <begin position="350"/>
        <end position="362"/>
    </location>
</feature>
<dbReference type="GO" id="GO:0050321">
    <property type="term" value="F:tau-protein kinase activity"/>
    <property type="evidence" value="ECO:0007669"/>
    <property type="project" value="TreeGrafter"/>
</dbReference>
<dbReference type="InterPro" id="IPR011009">
    <property type="entry name" value="Kinase-like_dom_sf"/>
</dbReference>
<dbReference type="PANTHER" id="PTHR24346:SF93">
    <property type="entry name" value="NUAK FAMILY SNF1-LIKE KINASE 1"/>
    <property type="match status" value="1"/>
</dbReference>
<protein>
    <recommendedName>
        <fullName evidence="7">Protein kinase domain-containing protein</fullName>
    </recommendedName>
</protein>
<evidence type="ECO:0000256" key="4">
    <source>
        <dbReference type="ARBA" id="ARBA00022777"/>
    </source>
</evidence>
<keyword evidence="9" id="KW-1185">Reference proteome</keyword>
<dbReference type="EMBL" id="OU899034">
    <property type="protein sequence ID" value="CAH1713932.1"/>
    <property type="molecule type" value="Genomic_DNA"/>
</dbReference>
<dbReference type="FunFam" id="3.30.200.20:FF:000042">
    <property type="entry name" value="Aurora kinase A"/>
    <property type="match status" value="1"/>
</dbReference>